<feature type="binding site" evidence="12">
    <location>
        <position position="298"/>
    </location>
    <ligand>
        <name>ATP</name>
        <dbReference type="ChEBI" id="CHEBI:30616"/>
    </ligand>
</feature>
<evidence type="ECO:0000256" key="11">
    <source>
        <dbReference type="ARBA" id="ARBA00023152"/>
    </source>
</evidence>
<dbReference type="AlphaFoldDB" id="A0A2S7TYS1"/>
<evidence type="ECO:0000313" key="17">
    <source>
        <dbReference type="Proteomes" id="UP000239907"/>
    </source>
</evidence>
<dbReference type="PANTHER" id="PTHR11406">
    <property type="entry name" value="PHOSPHOGLYCERATE KINASE"/>
    <property type="match status" value="1"/>
</dbReference>
<organism evidence="16 17">
    <name type="scientific">Rubritalea profundi</name>
    <dbReference type="NCBI Taxonomy" id="1658618"/>
    <lineage>
        <taxon>Bacteria</taxon>
        <taxon>Pseudomonadati</taxon>
        <taxon>Verrucomicrobiota</taxon>
        <taxon>Verrucomicrobiia</taxon>
        <taxon>Verrucomicrobiales</taxon>
        <taxon>Rubritaleaceae</taxon>
        <taxon>Rubritalea</taxon>
    </lineage>
</organism>
<comment type="subunit">
    <text evidence="4 12">Monomer.</text>
</comment>
<comment type="catalytic activity">
    <reaction evidence="1 12 15">
        <text>(2R)-3-phosphoglycerate + ATP = (2R)-3-phospho-glyceroyl phosphate + ADP</text>
        <dbReference type="Rhea" id="RHEA:14801"/>
        <dbReference type="ChEBI" id="CHEBI:30616"/>
        <dbReference type="ChEBI" id="CHEBI:57604"/>
        <dbReference type="ChEBI" id="CHEBI:58272"/>
        <dbReference type="ChEBI" id="CHEBI:456216"/>
        <dbReference type="EC" id="2.7.2.3"/>
    </reaction>
</comment>
<keyword evidence="9 12" id="KW-0418">Kinase</keyword>
<feature type="binding site" evidence="12">
    <location>
        <position position="37"/>
    </location>
    <ligand>
        <name>substrate</name>
    </ligand>
</feature>
<keyword evidence="8 12" id="KW-0547">Nucleotide-binding</keyword>
<evidence type="ECO:0000256" key="8">
    <source>
        <dbReference type="ARBA" id="ARBA00022741"/>
    </source>
</evidence>
<proteinExistence type="inferred from homology"/>
<feature type="binding site" evidence="12 13">
    <location>
        <begin position="21"/>
        <end position="23"/>
    </location>
    <ligand>
        <name>substrate</name>
    </ligand>
</feature>
<gene>
    <name evidence="12" type="primary">pgk</name>
    <name evidence="16" type="ORF">BSZ32_04865</name>
</gene>
<dbReference type="EMBL" id="MQWA01000001">
    <property type="protein sequence ID" value="PQJ27896.1"/>
    <property type="molecule type" value="Genomic_DNA"/>
</dbReference>
<dbReference type="GO" id="GO:0006094">
    <property type="term" value="P:gluconeogenesis"/>
    <property type="evidence" value="ECO:0007669"/>
    <property type="project" value="TreeGrafter"/>
</dbReference>
<feature type="binding site" evidence="12 14">
    <location>
        <position position="329"/>
    </location>
    <ligand>
        <name>ATP</name>
        <dbReference type="ChEBI" id="CHEBI:30616"/>
    </ligand>
</feature>
<comment type="subcellular location">
    <subcellularLocation>
        <location evidence="12">Cytoplasm</location>
    </subcellularLocation>
</comment>
<feature type="binding site" evidence="12">
    <location>
        <position position="152"/>
    </location>
    <ligand>
        <name>substrate</name>
    </ligand>
</feature>
<accession>A0A2S7TYS1</accession>
<evidence type="ECO:0000256" key="4">
    <source>
        <dbReference type="ARBA" id="ARBA00011245"/>
    </source>
</evidence>
<keyword evidence="12" id="KW-0963">Cytoplasm</keyword>
<feature type="binding site" evidence="13">
    <location>
        <position position="37"/>
    </location>
    <ligand>
        <name>(2R)-3-phosphoglycerate</name>
        <dbReference type="ChEBI" id="CHEBI:58272"/>
    </ligand>
</feature>
<keyword evidence="11 12" id="KW-0324">Glycolysis</keyword>
<evidence type="ECO:0000313" key="16">
    <source>
        <dbReference type="EMBL" id="PQJ27896.1"/>
    </source>
</evidence>
<dbReference type="GO" id="GO:0004618">
    <property type="term" value="F:phosphoglycerate kinase activity"/>
    <property type="evidence" value="ECO:0007669"/>
    <property type="project" value="UniProtKB-UniRule"/>
</dbReference>
<dbReference type="UniPathway" id="UPA00109">
    <property type="reaction ID" value="UER00185"/>
</dbReference>
<sequence length="400" mass="42359">MAKLTIRDIDVQGKEVLMRVDFNVPLDDNLQITDDSRILGALPSIKHLLAGGAKLVLCSHLGRPEGEAQEKYSLRPVAKRLSEHLGAAVAFADDTIGDHATTLRSTLHAGHVMVLENTRFDNRETANAPEFSKALAGNAEIFVNDAFGTAHRAHSSTEGVTHFVSQSVSGFLIEKELEFLQDKLASPEKPFVAIMGGAKVSDKIQVIKAMMAKADTFIIGGAMAYTFRLAQGYKVGDSLVEPKFVELAKEILEEAEAKGINFHLPADTRITQEFKPTAVTKVTAPYSDGGEIPDGWEGIDIGAVAIGDFEKVVAGAKTILWNGPMGVFELDNFAAGTKALTAAVAKSDALTIVGGGDSVTAANKFSDASNFSFLSTGGGASLELLEGKTLPGVAALTDKS</sequence>
<feature type="binding site" evidence="12 14">
    <location>
        <begin position="355"/>
        <end position="358"/>
    </location>
    <ligand>
        <name>ATP</name>
        <dbReference type="ChEBI" id="CHEBI:30616"/>
    </ligand>
</feature>
<dbReference type="InterPro" id="IPR036043">
    <property type="entry name" value="Phosphoglycerate_kinase_sf"/>
</dbReference>
<dbReference type="CDD" id="cd00318">
    <property type="entry name" value="Phosphoglycerate_kinase"/>
    <property type="match status" value="1"/>
</dbReference>
<reference evidence="16 17" key="1">
    <citation type="submission" date="2016-12" db="EMBL/GenBank/DDBJ databases">
        <title>Study of bacterial adaptation to deep sea.</title>
        <authorList>
            <person name="Song J."/>
            <person name="Yoshizawa S."/>
            <person name="Kogure K."/>
        </authorList>
    </citation>
    <scope>NUCLEOTIDE SEQUENCE [LARGE SCALE GENOMIC DNA]</scope>
    <source>
        <strain evidence="16 17">SAORIC-165</strain>
    </source>
</reference>
<evidence type="ECO:0000256" key="3">
    <source>
        <dbReference type="ARBA" id="ARBA00008982"/>
    </source>
</evidence>
<evidence type="ECO:0000256" key="7">
    <source>
        <dbReference type="ARBA" id="ARBA00022679"/>
    </source>
</evidence>
<comment type="similarity">
    <text evidence="3 12 15">Belongs to the phosphoglycerate kinase family.</text>
</comment>
<evidence type="ECO:0000256" key="13">
    <source>
        <dbReference type="PIRSR" id="PIRSR000724-1"/>
    </source>
</evidence>
<dbReference type="PIRSF" id="PIRSF000724">
    <property type="entry name" value="Pgk"/>
    <property type="match status" value="1"/>
</dbReference>
<dbReference type="RefSeq" id="WP_105042391.1">
    <property type="nucleotide sequence ID" value="NZ_MQWA01000001.1"/>
</dbReference>
<dbReference type="GO" id="GO:0005829">
    <property type="term" value="C:cytosol"/>
    <property type="evidence" value="ECO:0007669"/>
    <property type="project" value="TreeGrafter"/>
</dbReference>
<dbReference type="GO" id="GO:0006096">
    <property type="term" value="P:glycolytic process"/>
    <property type="evidence" value="ECO:0007669"/>
    <property type="project" value="UniProtKB-UniRule"/>
</dbReference>
<dbReference type="SUPFAM" id="SSF53748">
    <property type="entry name" value="Phosphoglycerate kinase"/>
    <property type="match status" value="1"/>
</dbReference>
<dbReference type="Gene3D" id="3.40.50.1260">
    <property type="entry name" value="Phosphoglycerate kinase, N-terminal domain"/>
    <property type="match status" value="2"/>
</dbReference>
<keyword evidence="7 12" id="KW-0808">Transferase</keyword>
<comment type="caution">
    <text evidence="16">The sequence shown here is derived from an EMBL/GenBank/DDBJ whole genome shotgun (WGS) entry which is preliminary data.</text>
</comment>
<feature type="binding site" evidence="13">
    <location>
        <position position="152"/>
    </location>
    <ligand>
        <name>(2R)-3-phosphoglycerate</name>
        <dbReference type="ChEBI" id="CHEBI:58272"/>
    </ligand>
</feature>
<dbReference type="InterPro" id="IPR015824">
    <property type="entry name" value="Phosphoglycerate_kinase_N"/>
</dbReference>
<evidence type="ECO:0000256" key="15">
    <source>
        <dbReference type="RuleBase" id="RU000532"/>
    </source>
</evidence>
<dbReference type="FunFam" id="3.40.50.1260:FF:000006">
    <property type="entry name" value="Phosphoglycerate kinase"/>
    <property type="match status" value="1"/>
</dbReference>
<dbReference type="PANTHER" id="PTHR11406:SF23">
    <property type="entry name" value="PHOSPHOGLYCERATE KINASE 1, CHLOROPLASTIC-RELATED"/>
    <property type="match status" value="1"/>
</dbReference>
<evidence type="ECO:0000256" key="2">
    <source>
        <dbReference type="ARBA" id="ARBA00004838"/>
    </source>
</evidence>
<keyword evidence="17" id="KW-1185">Reference proteome</keyword>
<feature type="binding site" evidence="12">
    <location>
        <position position="119"/>
    </location>
    <ligand>
        <name>substrate</name>
    </ligand>
</feature>
<dbReference type="EC" id="2.7.2.3" evidence="5 12"/>
<evidence type="ECO:0000256" key="1">
    <source>
        <dbReference type="ARBA" id="ARBA00000642"/>
    </source>
</evidence>
<evidence type="ECO:0000256" key="12">
    <source>
        <dbReference type="HAMAP-Rule" id="MF_00145"/>
    </source>
</evidence>
<evidence type="ECO:0000256" key="5">
    <source>
        <dbReference type="ARBA" id="ARBA00013061"/>
    </source>
</evidence>
<dbReference type="GO" id="GO:0043531">
    <property type="term" value="F:ADP binding"/>
    <property type="evidence" value="ECO:0007669"/>
    <property type="project" value="TreeGrafter"/>
</dbReference>
<dbReference type="GO" id="GO:0005524">
    <property type="term" value="F:ATP binding"/>
    <property type="evidence" value="ECO:0007669"/>
    <property type="project" value="UniProtKB-KW"/>
</dbReference>
<dbReference type="FunFam" id="3.40.50.1260:FF:000003">
    <property type="entry name" value="Phosphoglycerate kinase"/>
    <property type="match status" value="1"/>
</dbReference>
<dbReference type="OrthoDB" id="9808460at2"/>
<evidence type="ECO:0000256" key="10">
    <source>
        <dbReference type="ARBA" id="ARBA00022840"/>
    </source>
</evidence>
<dbReference type="InterPro" id="IPR001576">
    <property type="entry name" value="Phosphoglycerate_kinase"/>
</dbReference>
<comment type="pathway">
    <text evidence="2 12">Carbohydrate degradation; glycolysis; pyruvate from D-glyceraldehyde 3-phosphate: step 2/5.</text>
</comment>
<evidence type="ECO:0000256" key="6">
    <source>
        <dbReference type="ARBA" id="ARBA00016471"/>
    </source>
</evidence>
<dbReference type="HAMAP" id="MF_00145">
    <property type="entry name" value="Phosphoglyc_kinase"/>
    <property type="match status" value="1"/>
</dbReference>
<keyword evidence="10 12" id="KW-0067">ATP-binding</keyword>
<name>A0A2S7TYS1_9BACT</name>
<feature type="binding site" evidence="12 14">
    <location>
        <position position="203"/>
    </location>
    <ligand>
        <name>ATP</name>
        <dbReference type="ChEBI" id="CHEBI:30616"/>
    </ligand>
</feature>
<evidence type="ECO:0000256" key="9">
    <source>
        <dbReference type="ARBA" id="ARBA00022777"/>
    </source>
</evidence>
<feature type="binding site" evidence="12 13">
    <location>
        <begin position="60"/>
        <end position="63"/>
    </location>
    <ligand>
        <name>substrate</name>
    </ligand>
</feature>
<dbReference type="Pfam" id="PF00162">
    <property type="entry name" value="PGK"/>
    <property type="match status" value="1"/>
</dbReference>
<evidence type="ECO:0000256" key="14">
    <source>
        <dbReference type="PIRSR" id="PIRSR000724-2"/>
    </source>
</evidence>
<dbReference type="PRINTS" id="PR00477">
    <property type="entry name" value="PHGLYCKINASE"/>
</dbReference>
<dbReference type="Proteomes" id="UP000239907">
    <property type="component" value="Unassembled WGS sequence"/>
</dbReference>
<protein>
    <recommendedName>
        <fullName evidence="6 12">Phosphoglycerate kinase</fullName>
        <ecNumber evidence="5 12">2.7.2.3</ecNumber>
    </recommendedName>
</protein>
<feature type="binding site" evidence="13">
    <location>
        <position position="119"/>
    </location>
    <ligand>
        <name>(2R)-3-phosphoglycerate</name>
        <dbReference type="ChEBI" id="CHEBI:58272"/>
    </ligand>
</feature>